<dbReference type="AlphaFoldDB" id="A0AAD4CWZ3"/>
<feature type="signal peptide" evidence="1">
    <location>
        <begin position="1"/>
        <end position="23"/>
    </location>
</feature>
<feature type="chain" id="PRO_5041984839" evidence="1">
    <location>
        <begin position="24"/>
        <end position="161"/>
    </location>
</feature>
<evidence type="ECO:0000256" key="1">
    <source>
        <dbReference type="SAM" id="SignalP"/>
    </source>
</evidence>
<evidence type="ECO:0000313" key="2">
    <source>
        <dbReference type="EMBL" id="KAF9894259.1"/>
    </source>
</evidence>
<protein>
    <submittedName>
        <fullName evidence="2">Uncharacterized protein</fullName>
    </submittedName>
</protein>
<proteinExistence type="predicted"/>
<reference evidence="2" key="1">
    <citation type="journal article" date="2019" name="Beilstein J. Org. Chem.">
        <title>Nanangenines: drimane sesquiterpenoids as the dominant metabolite cohort of a novel Australian fungus, Aspergillus nanangensis.</title>
        <authorList>
            <person name="Lacey H.J."/>
            <person name="Gilchrist C.L.M."/>
            <person name="Crombie A."/>
            <person name="Kalaitzis J.A."/>
            <person name="Vuong D."/>
            <person name="Rutledge P.J."/>
            <person name="Turner P."/>
            <person name="Pitt J.I."/>
            <person name="Lacey E."/>
            <person name="Chooi Y.H."/>
            <person name="Piggott A.M."/>
        </authorList>
    </citation>
    <scope>NUCLEOTIDE SEQUENCE</scope>
    <source>
        <strain evidence="2">MST-FP2251</strain>
    </source>
</reference>
<gene>
    <name evidence="2" type="ORF">FE257_007761</name>
</gene>
<dbReference type="Proteomes" id="UP001194746">
    <property type="component" value="Unassembled WGS sequence"/>
</dbReference>
<reference evidence="2" key="2">
    <citation type="submission" date="2020-02" db="EMBL/GenBank/DDBJ databases">
        <authorList>
            <person name="Gilchrist C.L.M."/>
            <person name="Chooi Y.-H."/>
        </authorList>
    </citation>
    <scope>NUCLEOTIDE SEQUENCE</scope>
    <source>
        <strain evidence="2">MST-FP2251</strain>
    </source>
</reference>
<evidence type="ECO:0000313" key="3">
    <source>
        <dbReference type="Proteomes" id="UP001194746"/>
    </source>
</evidence>
<name>A0AAD4CWZ3_ASPNN</name>
<comment type="caution">
    <text evidence="2">The sequence shown here is derived from an EMBL/GenBank/DDBJ whole genome shotgun (WGS) entry which is preliminary data.</text>
</comment>
<accession>A0AAD4CWZ3</accession>
<dbReference type="EMBL" id="VCAU01000004">
    <property type="protein sequence ID" value="KAF9894259.1"/>
    <property type="molecule type" value="Genomic_DNA"/>
</dbReference>
<sequence>MTNMTTHLTVLWLSILLFHFVWATEDITQRCMEVLQLHSTIAQLENNLTRPEGGGHIDQFKEACDEFLEHQCFYEEGTRIVVDGQRWDIRCDGASGNVWFFQEEVDFWDECAAFTSIKTFEEVHYCHLSKLGREAPFEELWYVWSAVLVPDDSIQVPSQWT</sequence>
<keyword evidence="1" id="KW-0732">Signal</keyword>
<organism evidence="2 3">
    <name type="scientific">Aspergillus nanangensis</name>
    <dbReference type="NCBI Taxonomy" id="2582783"/>
    <lineage>
        <taxon>Eukaryota</taxon>
        <taxon>Fungi</taxon>
        <taxon>Dikarya</taxon>
        <taxon>Ascomycota</taxon>
        <taxon>Pezizomycotina</taxon>
        <taxon>Eurotiomycetes</taxon>
        <taxon>Eurotiomycetidae</taxon>
        <taxon>Eurotiales</taxon>
        <taxon>Aspergillaceae</taxon>
        <taxon>Aspergillus</taxon>
        <taxon>Aspergillus subgen. Circumdati</taxon>
    </lineage>
</organism>
<keyword evidence="3" id="KW-1185">Reference proteome</keyword>